<dbReference type="AlphaFoldDB" id="A0AAD7REV5"/>
<proteinExistence type="predicted"/>
<feature type="region of interest" description="Disordered" evidence="1">
    <location>
        <begin position="51"/>
        <end position="87"/>
    </location>
</feature>
<feature type="region of interest" description="Disordered" evidence="1">
    <location>
        <begin position="18"/>
        <end position="38"/>
    </location>
</feature>
<dbReference type="Proteomes" id="UP001221898">
    <property type="component" value="Unassembled WGS sequence"/>
</dbReference>
<keyword evidence="3" id="KW-1185">Reference proteome</keyword>
<gene>
    <name evidence="2" type="ORF">AAFF_G00237970</name>
</gene>
<comment type="caution">
    <text evidence="2">The sequence shown here is derived from an EMBL/GenBank/DDBJ whole genome shotgun (WGS) entry which is preliminary data.</text>
</comment>
<accession>A0AAD7REV5</accession>
<dbReference type="EMBL" id="JAINUG010000316">
    <property type="protein sequence ID" value="KAJ8378585.1"/>
    <property type="molecule type" value="Genomic_DNA"/>
</dbReference>
<reference evidence="2" key="1">
    <citation type="journal article" date="2023" name="Science">
        <title>Genome structures resolve the early diversification of teleost fishes.</title>
        <authorList>
            <person name="Parey E."/>
            <person name="Louis A."/>
            <person name="Montfort J."/>
            <person name="Bouchez O."/>
            <person name="Roques C."/>
            <person name="Iampietro C."/>
            <person name="Lluch J."/>
            <person name="Castinel A."/>
            <person name="Donnadieu C."/>
            <person name="Desvignes T."/>
            <person name="Floi Bucao C."/>
            <person name="Jouanno E."/>
            <person name="Wen M."/>
            <person name="Mejri S."/>
            <person name="Dirks R."/>
            <person name="Jansen H."/>
            <person name="Henkel C."/>
            <person name="Chen W.J."/>
            <person name="Zahm M."/>
            <person name="Cabau C."/>
            <person name="Klopp C."/>
            <person name="Thompson A.W."/>
            <person name="Robinson-Rechavi M."/>
            <person name="Braasch I."/>
            <person name="Lecointre G."/>
            <person name="Bobe J."/>
            <person name="Postlethwait J.H."/>
            <person name="Berthelot C."/>
            <person name="Roest Crollius H."/>
            <person name="Guiguen Y."/>
        </authorList>
    </citation>
    <scope>NUCLEOTIDE SEQUENCE</scope>
    <source>
        <strain evidence="2">NC1722</strain>
    </source>
</reference>
<organism evidence="2 3">
    <name type="scientific">Aldrovandia affinis</name>
    <dbReference type="NCBI Taxonomy" id="143900"/>
    <lineage>
        <taxon>Eukaryota</taxon>
        <taxon>Metazoa</taxon>
        <taxon>Chordata</taxon>
        <taxon>Craniata</taxon>
        <taxon>Vertebrata</taxon>
        <taxon>Euteleostomi</taxon>
        <taxon>Actinopterygii</taxon>
        <taxon>Neopterygii</taxon>
        <taxon>Teleostei</taxon>
        <taxon>Notacanthiformes</taxon>
        <taxon>Halosauridae</taxon>
        <taxon>Aldrovandia</taxon>
    </lineage>
</organism>
<evidence type="ECO:0000313" key="2">
    <source>
        <dbReference type="EMBL" id="KAJ8378585.1"/>
    </source>
</evidence>
<name>A0AAD7REV5_9TELE</name>
<protein>
    <submittedName>
        <fullName evidence="2">Uncharacterized protein</fullName>
    </submittedName>
</protein>
<evidence type="ECO:0000313" key="3">
    <source>
        <dbReference type="Proteomes" id="UP001221898"/>
    </source>
</evidence>
<evidence type="ECO:0000256" key="1">
    <source>
        <dbReference type="SAM" id="MobiDB-lite"/>
    </source>
</evidence>
<sequence>MQFAVVSCRASRTLPNKKVGGQRRAYGEHEPFPRGSSGICRVVPAEPDSCRGTEPTGILGKANPKGIESVTGLPQRGEGTGVPQQQEHHCLSHRGTGCRSSPAACPHRLQENFFCLAT</sequence>